<dbReference type="AlphaFoldDB" id="A0A0C1ZSG3"/>
<dbReference type="Proteomes" id="UP000031599">
    <property type="component" value="Unassembled WGS sequence"/>
</dbReference>
<proteinExistence type="predicted"/>
<evidence type="ECO:0000313" key="2">
    <source>
        <dbReference type="Proteomes" id="UP000031599"/>
    </source>
</evidence>
<sequence length="360" mass="39902">MDTVDDSRLGALLAIALGPLREAGLIDEAQRANLVTHAKGFPPASRHKLFFEFELVDGALELAGYGHGFRPQALAQLLADGSSFATSKLGRDVLATLCTDPFDPTGQRSRRSQDGEIEWFEYDVDGATIAERPGLFFALPPHLRRLYNSGQLRELLDELAARVPSLHNRGELDDPRSFEGFLDQLGAREFAVDNPLRTYRIGLSENRAPGWLRLVIGGLRVESLDELAARALEGPYLGEVPRRTAALFTGDERSKLSGSVDVVHGRLRAIDLEGPYLFHIRDTARRIELGRRFCARLRDDGVLAPDIAEVISELLVREIPVGRTAGDAPRDPARLLLNHFKFGVAGRHRGRVKLYFELLV</sequence>
<protein>
    <submittedName>
        <fullName evidence="1">Uncharacterized protein</fullName>
    </submittedName>
</protein>
<dbReference type="EMBL" id="JMCC02000082">
    <property type="protein sequence ID" value="KIG14013.1"/>
    <property type="molecule type" value="Genomic_DNA"/>
</dbReference>
<comment type="caution">
    <text evidence="1">The sequence shown here is derived from an EMBL/GenBank/DDBJ whole genome shotgun (WGS) entry which is preliminary data.</text>
</comment>
<dbReference type="RefSeq" id="WP_146660934.1">
    <property type="nucleotide sequence ID" value="NZ_JMCC02000082.1"/>
</dbReference>
<accession>A0A0C1ZSG3</accession>
<organism evidence="1 2">
    <name type="scientific">Enhygromyxa salina</name>
    <dbReference type="NCBI Taxonomy" id="215803"/>
    <lineage>
        <taxon>Bacteria</taxon>
        <taxon>Pseudomonadati</taxon>
        <taxon>Myxococcota</taxon>
        <taxon>Polyangia</taxon>
        <taxon>Nannocystales</taxon>
        <taxon>Nannocystaceae</taxon>
        <taxon>Enhygromyxa</taxon>
    </lineage>
</organism>
<evidence type="ECO:0000313" key="1">
    <source>
        <dbReference type="EMBL" id="KIG14013.1"/>
    </source>
</evidence>
<name>A0A0C1ZSG3_9BACT</name>
<gene>
    <name evidence="1" type="ORF">DB30_07350</name>
</gene>
<reference evidence="1 2" key="1">
    <citation type="submission" date="2014-12" db="EMBL/GenBank/DDBJ databases">
        <title>Genome assembly of Enhygromyxa salina DSM 15201.</title>
        <authorList>
            <person name="Sharma G."/>
            <person name="Subramanian S."/>
        </authorList>
    </citation>
    <scope>NUCLEOTIDE SEQUENCE [LARGE SCALE GENOMIC DNA]</scope>
    <source>
        <strain evidence="1 2">DSM 15201</strain>
    </source>
</reference>